<comment type="caution">
    <text evidence="2">The sequence shown here is derived from an EMBL/GenBank/DDBJ whole genome shotgun (WGS) entry which is preliminary data.</text>
</comment>
<keyword evidence="1" id="KW-0472">Membrane</keyword>
<accession>A0A9W7FPU7</accession>
<dbReference type="OrthoDB" id="436442at2759"/>
<sequence length="497" mass="56389">MRSKVSIIEDMLDEDQKTALQSYTLLSSPLKSNLADTLTTLPTHESASEDLPILPDGTCSHPYLIPNLNKTSCILAQRIDIGKHYILTGGFSASKENYLTAVGRLISFGRYVFDIDEPVVSELFKGKKFRDAAKNTCPSDKQILDPFQFNIIIQLPGQTVAQHIDGVYFQSSDRFDIPQWLLASMKFSGIWDDFFIPQVQVVAYFHKWKWSEERGGEFAYWLPNENGDVGSATLVKPLSGWGSTVDGSRVVHAANTYYPKREPPLIDKSKDIELRYEEELKMWTVYEDGVRTIFEYDNEELRQTLVFRARCFESEEAKEKFKDRSNRLSLDDVISRLTIDLKSKGYNIPSSRLDLCILIMKVYIKYPYPSSIIPVNYCAAEKLLKQKGVDLKDFFDFIGCGVKGEGGKGRLDVIDFRGLFSSAFGNYWHTITSGINVLKSVKYSEILSDFKRDPVSVFERVKGVFIWGAVLTGVTVVKLMLFTGKVKTKKGGKKKKE</sequence>
<name>A0A9W7FPU7_9STRA</name>
<evidence type="ECO:0000256" key="1">
    <source>
        <dbReference type="SAM" id="Phobius"/>
    </source>
</evidence>
<keyword evidence="1" id="KW-1133">Transmembrane helix</keyword>
<protein>
    <submittedName>
        <fullName evidence="2">Uncharacterized protein</fullName>
    </submittedName>
</protein>
<gene>
    <name evidence="2" type="ORF">TrLO_g12079</name>
</gene>
<dbReference type="EMBL" id="BRXW01000239">
    <property type="protein sequence ID" value="GMI15848.1"/>
    <property type="molecule type" value="Genomic_DNA"/>
</dbReference>
<organism evidence="2 3">
    <name type="scientific">Triparma laevis f. longispina</name>
    <dbReference type="NCBI Taxonomy" id="1714387"/>
    <lineage>
        <taxon>Eukaryota</taxon>
        <taxon>Sar</taxon>
        <taxon>Stramenopiles</taxon>
        <taxon>Ochrophyta</taxon>
        <taxon>Bolidophyceae</taxon>
        <taxon>Parmales</taxon>
        <taxon>Triparmaceae</taxon>
        <taxon>Triparma</taxon>
    </lineage>
</organism>
<keyword evidence="1" id="KW-0812">Transmembrane</keyword>
<keyword evidence="3" id="KW-1185">Reference proteome</keyword>
<proteinExistence type="predicted"/>
<dbReference type="AlphaFoldDB" id="A0A9W7FPU7"/>
<feature type="transmembrane region" description="Helical" evidence="1">
    <location>
        <begin position="464"/>
        <end position="486"/>
    </location>
</feature>
<evidence type="ECO:0000313" key="3">
    <source>
        <dbReference type="Proteomes" id="UP001165122"/>
    </source>
</evidence>
<dbReference type="Proteomes" id="UP001165122">
    <property type="component" value="Unassembled WGS sequence"/>
</dbReference>
<reference evidence="3" key="1">
    <citation type="journal article" date="2023" name="Commun. Biol.">
        <title>Genome analysis of Parmales, the sister group of diatoms, reveals the evolutionary specialization of diatoms from phago-mixotrophs to photoautotrophs.</title>
        <authorList>
            <person name="Ban H."/>
            <person name="Sato S."/>
            <person name="Yoshikawa S."/>
            <person name="Yamada K."/>
            <person name="Nakamura Y."/>
            <person name="Ichinomiya M."/>
            <person name="Sato N."/>
            <person name="Blanc-Mathieu R."/>
            <person name="Endo H."/>
            <person name="Kuwata A."/>
            <person name="Ogata H."/>
        </authorList>
    </citation>
    <scope>NUCLEOTIDE SEQUENCE [LARGE SCALE GENOMIC DNA]</scope>
    <source>
        <strain evidence="3">NIES 3700</strain>
    </source>
</reference>
<evidence type="ECO:0000313" key="2">
    <source>
        <dbReference type="EMBL" id="GMI15848.1"/>
    </source>
</evidence>